<gene>
    <name evidence="1" type="ORF">POCULU_LOCUS1055</name>
</gene>
<evidence type="ECO:0000313" key="1">
    <source>
        <dbReference type="EMBL" id="CAG8471241.1"/>
    </source>
</evidence>
<dbReference type="Proteomes" id="UP000789572">
    <property type="component" value="Unassembled WGS sequence"/>
</dbReference>
<keyword evidence="2" id="KW-1185">Reference proteome</keyword>
<name>A0A9N8W416_9GLOM</name>
<protein>
    <submittedName>
        <fullName evidence="1">1304_t:CDS:1</fullName>
    </submittedName>
</protein>
<accession>A0A9N8W416</accession>
<organism evidence="1 2">
    <name type="scientific">Paraglomus occultum</name>
    <dbReference type="NCBI Taxonomy" id="144539"/>
    <lineage>
        <taxon>Eukaryota</taxon>
        <taxon>Fungi</taxon>
        <taxon>Fungi incertae sedis</taxon>
        <taxon>Mucoromycota</taxon>
        <taxon>Glomeromycotina</taxon>
        <taxon>Glomeromycetes</taxon>
        <taxon>Paraglomerales</taxon>
        <taxon>Paraglomeraceae</taxon>
        <taxon>Paraglomus</taxon>
    </lineage>
</organism>
<reference evidence="1" key="1">
    <citation type="submission" date="2021-06" db="EMBL/GenBank/DDBJ databases">
        <authorList>
            <person name="Kallberg Y."/>
            <person name="Tangrot J."/>
            <person name="Rosling A."/>
        </authorList>
    </citation>
    <scope>NUCLEOTIDE SEQUENCE</scope>
    <source>
        <strain evidence="1">IA702</strain>
    </source>
</reference>
<proteinExistence type="predicted"/>
<dbReference type="AlphaFoldDB" id="A0A9N8W416"/>
<evidence type="ECO:0000313" key="2">
    <source>
        <dbReference type="Proteomes" id="UP000789572"/>
    </source>
</evidence>
<comment type="caution">
    <text evidence="1">The sequence shown here is derived from an EMBL/GenBank/DDBJ whole genome shotgun (WGS) entry which is preliminary data.</text>
</comment>
<sequence length="241" mass="26817">MDFAVVSATLGTINKQLKRGVTISIENYHEHYILKNMEYYCETDCLEAPTISIPPAKGGVTAFKSSITKGPRGLLIYELKSVNNAFNLAERLFLIVGWDVPLVSDNHFFLRVAYVDSADFPKKEPERQRVMELLFKNKIKAGNTISWDAYPEVDTDKIANEDDKEETKSKSWLSVSASMATATLANIKVELHPCQSASDEQEEGIIRIGPPPQSLFNKLVGNAENLIKSVNIKGFENSSVS</sequence>
<dbReference type="EMBL" id="CAJVPJ010000069">
    <property type="protein sequence ID" value="CAG8471241.1"/>
    <property type="molecule type" value="Genomic_DNA"/>
</dbReference>
<dbReference type="OrthoDB" id="2410297at2759"/>